<dbReference type="SUPFAM" id="SSF56112">
    <property type="entry name" value="Protein kinase-like (PK-like)"/>
    <property type="match status" value="1"/>
</dbReference>
<name>A0AAF0IG51_9EURO</name>
<evidence type="ECO:0000313" key="3">
    <source>
        <dbReference type="Proteomes" id="UP001219355"/>
    </source>
</evidence>
<dbReference type="Proteomes" id="UP001219355">
    <property type="component" value="Chromosome 1"/>
</dbReference>
<feature type="domain" description="Aminoglycoside phosphotransferase" evidence="1">
    <location>
        <begin position="27"/>
        <end position="223"/>
    </location>
</feature>
<dbReference type="InterPro" id="IPR011009">
    <property type="entry name" value="Kinase-like_dom_sf"/>
</dbReference>
<dbReference type="PANTHER" id="PTHR21310:SF58">
    <property type="entry name" value="AMINOGLYCOSIDE PHOSPHOTRANSFERASE DOMAIN-CONTAINING PROTEIN"/>
    <property type="match status" value="1"/>
</dbReference>
<sequence length="247" mass="27707">MASSGCPAPGARRIVHESDSTIRKYGTHLRIEREAAAIAFVQKHTTIPTPRILGAGFSDDRDGCWILMSRSSGTNLDRAWPSMSESARKETVSQLKSYLEQLHSILPPNAGWIGSCTGTAAYDHRLNNGFPCGPFVSVAQFLDFLVDPVKRSPKPSLAKTYRAMFSDSCGVNFVHADLSYEHILVDESTGSVMAIIDWEMAGFWPEWWEFRKAVFGGRCQKWWADIVKDIMPSYEKEFEADSILEMF</sequence>
<reference evidence="2" key="1">
    <citation type="submission" date="2023-03" db="EMBL/GenBank/DDBJ databases">
        <title>Emydomyces testavorans Genome Sequence.</title>
        <authorList>
            <person name="Hoyer L."/>
        </authorList>
    </citation>
    <scope>NUCLEOTIDE SEQUENCE</scope>
    <source>
        <strain evidence="2">16-2883</strain>
    </source>
</reference>
<gene>
    <name evidence="2" type="ORF">PRK78_000702</name>
</gene>
<organism evidence="2 3">
    <name type="scientific">Emydomyces testavorans</name>
    <dbReference type="NCBI Taxonomy" id="2070801"/>
    <lineage>
        <taxon>Eukaryota</taxon>
        <taxon>Fungi</taxon>
        <taxon>Dikarya</taxon>
        <taxon>Ascomycota</taxon>
        <taxon>Pezizomycotina</taxon>
        <taxon>Eurotiomycetes</taxon>
        <taxon>Eurotiomycetidae</taxon>
        <taxon>Onygenales</taxon>
        <taxon>Nannizziopsiaceae</taxon>
        <taxon>Emydomyces</taxon>
    </lineage>
</organism>
<dbReference type="InterPro" id="IPR051678">
    <property type="entry name" value="AGP_Transferase"/>
</dbReference>
<evidence type="ECO:0000259" key="1">
    <source>
        <dbReference type="Pfam" id="PF01636"/>
    </source>
</evidence>
<evidence type="ECO:0000313" key="2">
    <source>
        <dbReference type="EMBL" id="WEW55273.1"/>
    </source>
</evidence>
<dbReference type="AlphaFoldDB" id="A0AAF0IG51"/>
<proteinExistence type="predicted"/>
<dbReference type="CDD" id="cd05120">
    <property type="entry name" value="APH_ChoK_like"/>
    <property type="match status" value="1"/>
</dbReference>
<protein>
    <recommendedName>
        <fullName evidence="1">Aminoglycoside phosphotransferase domain-containing protein</fullName>
    </recommendedName>
</protein>
<dbReference type="EMBL" id="CP120627">
    <property type="protein sequence ID" value="WEW55273.1"/>
    <property type="molecule type" value="Genomic_DNA"/>
</dbReference>
<dbReference type="Gene3D" id="3.90.1200.10">
    <property type="match status" value="1"/>
</dbReference>
<dbReference type="InterPro" id="IPR002575">
    <property type="entry name" value="Aminoglycoside_PTrfase"/>
</dbReference>
<accession>A0AAF0IG51</accession>
<keyword evidence="3" id="KW-1185">Reference proteome</keyword>
<dbReference type="Pfam" id="PF01636">
    <property type="entry name" value="APH"/>
    <property type="match status" value="1"/>
</dbReference>
<dbReference type="PANTHER" id="PTHR21310">
    <property type="entry name" value="AMINOGLYCOSIDE PHOSPHOTRANSFERASE-RELATED-RELATED"/>
    <property type="match status" value="1"/>
</dbReference>